<gene>
    <name evidence="9" type="ORF">GCM10010136_31020</name>
</gene>
<dbReference type="CDD" id="cd06261">
    <property type="entry name" value="TM_PBP2"/>
    <property type="match status" value="1"/>
</dbReference>
<comment type="caution">
    <text evidence="9">The sequence shown here is derived from an EMBL/GenBank/DDBJ whole genome shotgun (WGS) entry which is preliminary data.</text>
</comment>
<feature type="transmembrane region" description="Helical" evidence="7">
    <location>
        <begin position="130"/>
        <end position="158"/>
    </location>
</feature>
<dbReference type="Gene3D" id="1.10.3720.10">
    <property type="entry name" value="MetI-like"/>
    <property type="match status" value="1"/>
</dbReference>
<evidence type="ECO:0000313" key="10">
    <source>
        <dbReference type="Proteomes" id="UP000641137"/>
    </source>
</evidence>
<dbReference type="InterPro" id="IPR035906">
    <property type="entry name" value="MetI-like_sf"/>
</dbReference>
<evidence type="ECO:0000259" key="8">
    <source>
        <dbReference type="PROSITE" id="PS50928"/>
    </source>
</evidence>
<dbReference type="GO" id="GO:0005886">
    <property type="term" value="C:plasma membrane"/>
    <property type="evidence" value="ECO:0007669"/>
    <property type="project" value="UniProtKB-SubCell"/>
</dbReference>
<keyword evidence="3" id="KW-1003">Cell membrane</keyword>
<keyword evidence="6 7" id="KW-0472">Membrane</keyword>
<keyword evidence="10" id="KW-1185">Reference proteome</keyword>
<dbReference type="RefSeq" id="WP_189492247.1">
    <property type="nucleotide sequence ID" value="NZ_BMZO01000011.1"/>
</dbReference>
<dbReference type="PROSITE" id="PS50928">
    <property type="entry name" value="ABC_TM1"/>
    <property type="match status" value="1"/>
</dbReference>
<keyword evidence="4 7" id="KW-0812">Transmembrane</keyword>
<evidence type="ECO:0000256" key="5">
    <source>
        <dbReference type="ARBA" id="ARBA00022989"/>
    </source>
</evidence>
<accession>A0A8J3GI30</accession>
<feature type="domain" description="ABC transmembrane type-1" evidence="8">
    <location>
        <begin position="94"/>
        <end position="307"/>
    </location>
</feature>
<dbReference type="Proteomes" id="UP000641137">
    <property type="component" value="Unassembled WGS sequence"/>
</dbReference>
<dbReference type="GO" id="GO:0055085">
    <property type="term" value="P:transmembrane transport"/>
    <property type="evidence" value="ECO:0007669"/>
    <property type="project" value="InterPro"/>
</dbReference>
<feature type="transmembrane region" description="Helical" evidence="7">
    <location>
        <begin position="185"/>
        <end position="204"/>
    </location>
</feature>
<reference evidence="9" key="2">
    <citation type="submission" date="2020-09" db="EMBL/GenBank/DDBJ databases">
        <authorList>
            <person name="Sun Q."/>
            <person name="Kim S."/>
        </authorList>
    </citation>
    <scope>NUCLEOTIDE SEQUENCE</scope>
    <source>
        <strain evidence="9">KCTC 42097</strain>
    </source>
</reference>
<feature type="transmembrane region" description="Helical" evidence="7">
    <location>
        <begin position="100"/>
        <end position="118"/>
    </location>
</feature>
<evidence type="ECO:0000256" key="7">
    <source>
        <dbReference type="RuleBase" id="RU363032"/>
    </source>
</evidence>
<proteinExistence type="inferred from homology"/>
<dbReference type="Pfam" id="PF19300">
    <property type="entry name" value="BPD_transp_1_N"/>
    <property type="match status" value="1"/>
</dbReference>
<dbReference type="AlphaFoldDB" id="A0A8J3GI30"/>
<evidence type="ECO:0000256" key="2">
    <source>
        <dbReference type="ARBA" id="ARBA00022448"/>
    </source>
</evidence>
<organism evidence="9 10">
    <name type="scientific">Limoniibacter endophyticus</name>
    <dbReference type="NCBI Taxonomy" id="1565040"/>
    <lineage>
        <taxon>Bacteria</taxon>
        <taxon>Pseudomonadati</taxon>
        <taxon>Pseudomonadota</taxon>
        <taxon>Alphaproteobacteria</taxon>
        <taxon>Hyphomicrobiales</taxon>
        <taxon>Bartonellaceae</taxon>
        <taxon>Limoniibacter</taxon>
    </lineage>
</organism>
<dbReference type="SUPFAM" id="SSF161098">
    <property type="entry name" value="MetI-like"/>
    <property type="match status" value="1"/>
</dbReference>
<reference evidence="9" key="1">
    <citation type="journal article" date="2014" name="Int. J. Syst. Evol. Microbiol.">
        <title>Complete genome sequence of Corynebacterium casei LMG S-19264T (=DSM 44701T), isolated from a smear-ripened cheese.</title>
        <authorList>
            <consortium name="US DOE Joint Genome Institute (JGI-PGF)"/>
            <person name="Walter F."/>
            <person name="Albersmeier A."/>
            <person name="Kalinowski J."/>
            <person name="Ruckert C."/>
        </authorList>
    </citation>
    <scope>NUCLEOTIDE SEQUENCE</scope>
    <source>
        <strain evidence="9">KCTC 42097</strain>
    </source>
</reference>
<evidence type="ECO:0000256" key="1">
    <source>
        <dbReference type="ARBA" id="ARBA00004651"/>
    </source>
</evidence>
<keyword evidence="5 7" id="KW-1133">Transmembrane helix</keyword>
<evidence type="ECO:0000256" key="3">
    <source>
        <dbReference type="ARBA" id="ARBA00022475"/>
    </source>
</evidence>
<keyword evidence="2 7" id="KW-0813">Transport</keyword>
<comment type="subcellular location">
    <subcellularLocation>
        <location evidence="1 7">Cell membrane</location>
        <topology evidence="1 7">Multi-pass membrane protein</topology>
    </subcellularLocation>
</comment>
<feature type="transmembrane region" description="Helical" evidence="7">
    <location>
        <begin position="12"/>
        <end position="31"/>
    </location>
</feature>
<dbReference type="EMBL" id="BMZO01000011">
    <property type="protein sequence ID" value="GHC78914.1"/>
    <property type="molecule type" value="Genomic_DNA"/>
</dbReference>
<evidence type="ECO:0000256" key="4">
    <source>
        <dbReference type="ARBA" id="ARBA00022692"/>
    </source>
</evidence>
<dbReference type="PANTHER" id="PTHR43163">
    <property type="entry name" value="DIPEPTIDE TRANSPORT SYSTEM PERMEASE PROTEIN DPPB-RELATED"/>
    <property type="match status" value="1"/>
</dbReference>
<sequence>MTVWIARRIIQSIFILIAMTAIIFLAVNVIGDPVETLVNPEATQAERQRLIEFYGLDQPLPLQYVAFVKGVLQGDLGTSYVYGESAIKVILSRMPATLELATSTMVLSVLLGVPLGLYSGLRPNALGSRVIMGGSILGFSLPSFWTGLLLIMVFAVYLRWLPATGRGETIEIMGIGWSFLTRDGLSHLALPVATLSIYMSTFVMRLTRAGVEEVVPQEYVQFARAKGLRESRILRVHVLRNIMITLVTVIGLEFATLIAFTVVTETIFAWPGMGKLIIESIEKLDRPVIVAYLMIVVVLFVTVNLLVDILYTLLDPRIRIGGSV</sequence>
<dbReference type="InterPro" id="IPR000515">
    <property type="entry name" value="MetI-like"/>
</dbReference>
<evidence type="ECO:0000256" key="6">
    <source>
        <dbReference type="ARBA" id="ARBA00023136"/>
    </source>
</evidence>
<feature type="transmembrane region" description="Helical" evidence="7">
    <location>
        <begin position="242"/>
        <end position="269"/>
    </location>
</feature>
<dbReference type="InterPro" id="IPR045621">
    <property type="entry name" value="BPD_transp_1_N"/>
</dbReference>
<name>A0A8J3GI30_9HYPH</name>
<dbReference type="PANTHER" id="PTHR43163:SF2">
    <property type="entry name" value="ABC TRANSPORTER PERMEASE PROTEIN"/>
    <property type="match status" value="1"/>
</dbReference>
<evidence type="ECO:0000313" key="9">
    <source>
        <dbReference type="EMBL" id="GHC78914.1"/>
    </source>
</evidence>
<comment type="similarity">
    <text evidence="7">Belongs to the binding-protein-dependent transport system permease family.</text>
</comment>
<dbReference type="Pfam" id="PF00528">
    <property type="entry name" value="BPD_transp_1"/>
    <property type="match status" value="1"/>
</dbReference>
<protein>
    <submittedName>
        <fullName evidence="9">ABC transporter permease</fullName>
    </submittedName>
</protein>
<feature type="transmembrane region" description="Helical" evidence="7">
    <location>
        <begin position="289"/>
        <end position="314"/>
    </location>
</feature>